<dbReference type="EMBL" id="KZ824945">
    <property type="protein sequence ID" value="RAH72080.1"/>
    <property type="molecule type" value="Genomic_DNA"/>
</dbReference>
<name>A0ACD1HEJ8_9EURO</name>
<proteinExistence type="predicted"/>
<organism evidence="1 2">
    <name type="scientific">Aspergillus aculeatinus CBS 121060</name>
    <dbReference type="NCBI Taxonomy" id="1448322"/>
    <lineage>
        <taxon>Eukaryota</taxon>
        <taxon>Fungi</taxon>
        <taxon>Dikarya</taxon>
        <taxon>Ascomycota</taxon>
        <taxon>Pezizomycotina</taxon>
        <taxon>Eurotiomycetes</taxon>
        <taxon>Eurotiomycetidae</taxon>
        <taxon>Eurotiales</taxon>
        <taxon>Aspergillaceae</taxon>
        <taxon>Aspergillus</taxon>
        <taxon>Aspergillus subgen. Circumdati</taxon>
    </lineage>
</organism>
<evidence type="ECO:0000313" key="2">
    <source>
        <dbReference type="Proteomes" id="UP000249661"/>
    </source>
</evidence>
<sequence length="206" mass="23163">MAVRRLWFSCFRWLQWGVGSQCLLGEGAGVHHKIAIVFRRARSQLCPQARPAHYTLQSGTMSQSDNQQDNEKTTSADEVFYPNAPYGHSIILCHLGYQVRKDRPSDVLDCLGAGRLRCVRASLATVLDFSAFHCTLVKVYFRFEGWQGQKTISGTDDVIPGMVTRCYAWCSSIALGGLHCYSYSILEGAFFFIVFQDCRSGRKGEQ</sequence>
<accession>A0ACD1HEJ8</accession>
<dbReference type="Proteomes" id="UP000249661">
    <property type="component" value="Unassembled WGS sequence"/>
</dbReference>
<protein>
    <submittedName>
        <fullName evidence="1">Uncharacterized protein</fullName>
    </submittedName>
</protein>
<gene>
    <name evidence="1" type="ORF">BO66DRAFT_37473</name>
</gene>
<evidence type="ECO:0000313" key="1">
    <source>
        <dbReference type="EMBL" id="RAH72080.1"/>
    </source>
</evidence>
<reference evidence="1" key="1">
    <citation type="submission" date="2018-02" db="EMBL/GenBank/DDBJ databases">
        <title>The genomes of Aspergillus section Nigri reveals drivers in fungal speciation.</title>
        <authorList>
            <consortium name="DOE Joint Genome Institute"/>
            <person name="Vesth T.C."/>
            <person name="Nybo J."/>
            <person name="Theobald S."/>
            <person name="Brandl J."/>
            <person name="Frisvad J.C."/>
            <person name="Nielsen K.F."/>
            <person name="Lyhne E.K."/>
            <person name="Kogle M.E."/>
            <person name="Kuo A."/>
            <person name="Riley R."/>
            <person name="Clum A."/>
            <person name="Nolan M."/>
            <person name="Lipzen A."/>
            <person name="Salamov A."/>
            <person name="Henrissat B."/>
            <person name="Wiebenga A."/>
            <person name="De vries R.P."/>
            <person name="Grigoriev I.V."/>
            <person name="Mortensen U.H."/>
            <person name="Andersen M.R."/>
            <person name="Baker S.E."/>
        </authorList>
    </citation>
    <scope>NUCLEOTIDE SEQUENCE</scope>
    <source>
        <strain evidence="1">CBS 121060</strain>
    </source>
</reference>
<keyword evidence="2" id="KW-1185">Reference proteome</keyword>